<dbReference type="InterPro" id="IPR007310">
    <property type="entry name" value="Aerobactin_biosyn_IucA/IucC_N"/>
</dbReference>
<dbReference type="EMBL" id="WXFA01000005">
    <property type="protein sequence ID" value="MBM3091135.1"/>
    <property type="molecule type" value="Genomic_DNA"/>
</dbReference>
<dbReference type="Pfam" id="PF06276">
    <property type="entry name" value="FhuF"/>
    <property type="match status" value="1"/>
</dbReference>
<dbReference type="Pfam" id="PF04183">
    <property type="entry name" value="IucA_IucC"/>
    <property type="match status" value="1"/>
</dbReference>
<evidence type="ECO:0000313" key="4">
    <source>
        <dbReference type="EMBL" id="MBM3091135.1"/>
    </source>
</evidence>
<evidence type="ECO:0000259" key="3">
    <source>
        <dbReference type="Pfam" id="PF06276"/>
    </source>
</evidence>
<dbReference type="AlphaFoldDB" id="A0AAW4FKU9"/>
<accession>A0AAW4FKU9</accession>
<evidence type="ECO:0000256" key="1">
    <source>
        <dbReference type="ARBA" id="ARBA00004924"/>
    </source>
</evidence>
<feature type="domain" description="Aerobactin siderophore biosynthesis IucA/IucC-like C-terminal" evidence="3">
    <location>
        <begin position="391"/>
        <end position="537"/>
    </location>
</feature>
<evidence type="ECO:0000259" key="2">
    <source>
        <dbReference type="Pfam" id="PF04183"/>
    </source>
</evidence>
<proteinExistence type="predicted"/>
<comment type="caution">
    <text evidence="4">The sequence shown here is derived from an EMBL/GenBank/DDBJ whole genome shotgun (WGS) entry which is preliminary data.</text>
</comment>
<reference evidence="4 5" key="1">
    <citation type="submission" date="2020-01" db="EMBL/GenBank/DDBJ databases">
        <title>Draft genome assembly of Ensifer adhaerens T173.</title>
        <authorList>
            <person name="Craig J.E."/>
            <person name="Stinchcombe J.R."/>
        </authorList>
    </citation>
    <scope>NUCLEOTIDE SEQUENCE [LARGE SCALE GENOMIC DNA]</scope>
    <source>
        <strain evidence="4 5">T173</strain>
    </source>
</reference>
<keyword evidence="5" id="KW-1185">Reference proteome</keyword>
<feature type="domain" description="Aerobactin siderophore biosynthesis IucA/IucC N-terminal" evidence="2">
    <location>
        <begin position="130"/>
        <end position="369"/>
    </location>
</feature>
<protein>
    <submittedName>
        <fullName evidence="4">Rhizobactin siderophore biosynthesis protein RhsF</fullName>
    </submittedName>
</protein>
<name>A0AAW4FKU9_9HYPH</name>
<organism evidence="4 5">
    <name type="scientific">Ensifer canadensis</name>
    <dbReference type="NCBI Taxonomy" id="555315"/>
    <lineage>
        <taxon>Bacteria</taxon>
        <taxon>Pseudomonadati</taxon>
        <taxon>Pseudomonadota</taxon>
        <taxon>Alphaproteobacteria</taxon>
        <taxon>Hyphomicrobiales</taxon>
        <taxon>Rhizobiaceae</taxon>
        <taxon>Sinorhizobium/Ensifer group</taxon>
        <taxon>Ensifer</taxon>
    </lineage>
</organism>
<dbReference type="GO" id="GO:0016881">
    <property type="term" value="F:acid-amino acid ligase activity"/>
    <property type="evidence" value="ECO:0007669"/>
    <property type="project" value="UniProtKB-ARBA"/>
</dbReference>
<dbReference type="InterPro" id="IPR037455">
    <property type="entry name" value="LucA/IucC-like"/>
</dbReference>
<dbReference type="Proteomes" id="UP000744980">
    <property type="component" value="Unassembled WGS sequence"/>
</dbReference>
<evidence type="ECO:0000313" key="5">
    <source>
        <dbReference type="Proteomes" id="UP000744980"/>
    </source>
</evidence>
<gene>
    <name evidence="4" type="ORF">GFB56_09930</name>
</gene>
<comment type="pathway">
    <text evidence="1">Siderophore biosynthesis.</text>
</comment>
<dbReference type="GO" id="GO:0019290">
    <property type="term" value="P:siderophore biosynthetic process"/>
    <property type="evidence" value="ECO:0007669"/>
    <property type="project" value="InterPro"/>
</dbReference>
<sequence length="595" mass="67080">MPLPLDLQGRPDDRVLRQLAAALLFEGVIEARQSEGGGDGATHFRWTLGGRDFRCDAILGAFGRIRPLPGSVQMRESDGSWGEASLSVVVSALPGSGITRGKLLNEMMQTIAFSEWNDRHLIARPRREMSFAELEGAIDEGHPYHPCYKARTGFSQADHALFGPEAGQSFQLVWLLVARKHLRQTLPDTEEAFWRTELGGETWAHLQGMQQQLGVCTEDFGLVPLHPWQWRNLSETLLAGWLEDGDAHCLGPAGDPYTATQSVRSLLNENRPQAASVKLPLNIVNTSSRRILEPHSVCTAPVISSWIGEIVASDPLFSEQYPLTILQEYAGIIADADEPLAGQVGAIWRQSAQATLETGEAVVPFTALMMMETDGRPFADDWIRRFGLMPWINRLLEVAVLPVWHLLVHHGIAVEAHGQNMLLVHRDGWPVRLILRDFHESIEFSPGFLREPEKAPDFPSLHPLYRDAEPDQFYWTDNLDSLRELVMDTLFVYNLSEISHLLDHCYDLREPLFWQRVESLLSAYPHRHGTAGRQAQLGHDGPEILTESLMTRKLFARKPEYHHVVPNALAADRLQRRRWHESSRLPGENGPLRCR</sequence>
<dbReference type="InterPro" id="IPR022770">
    <property type="entry name" value="IucA/IucC-like_C"/>
</dbReference>
<dbReference type="Gene3D" id="1.10.510.40">
    <property type="match status" value="1"/>
</dbReference>
<dbReference type="PANTHER" id="PTHR34384">
    <property type="entry name" value="L-2,3-DIAMINOPROPANOATE--CITRATE LIGASE"/>
    <property type="match status" value="1"/>
</dbReference>
<dbReference type="RefSeq" id="WP_203527707.1">
    <property type="nucleotide sequence ID" value="NZ_CP083371.1"/>
</dbReference>
<dbReference type="Gene3D" id="6.10.250.3370">
    <property type="match status" value="1"/>
</dbReference>
<dbReference type="PANTHER" id="PTHR34384:SF6">
    <property type="entry name" value="STAPHYLOFERRIN B SYNTHASE"/>
    <property type="match status" value="1"/>
</dbReference>